<feature type="compositionally biased region" description="Basic and acidic residues" evidence="1">
    <location>
        <begin position="141"/>
        <end position="154"/>
    </location>
</feature>
<evidence type="ECO:0000313" key="3">
    <source>
        <dbReference type="Proteomes" id="UP000799118"/>
    </source>
</evidence>
<accession>A0A6A4GJP6</accession>
<reference evidence="2" key="1">
    <citation type="journal article" date="2019" name="Environ. Microbiol.">
        <title>Fungal ecological strategies reflected in gene transcription - a case study of two litter decomposers.</title>
        <authorList>
            <person name="Barbi F."/>
            <person name="Kohler A."/>
            <person name="Barry K."/>
            <person name="Baskaran P."/>
            <person name="Daum C."/>
            <person name="Fauchery L."/>
            <person name="Ihrmark K."/>
            <person name="Kuo A."/>
            <person name="LaButti K."/>
            <person name="Lipzen A."/>
            <person name="Morin E."/>
            <person name="Grigoriev I.V."/>
            <person name="Henrissat B."/>
            <person name="Lindahl B."/>
            <person name="Martin F."/>
        </authorList>
    </citation>
    <scope>NUCLEOTIDE SEQUENCE</scope>
    <source>
        <strain evidence="2">JB14</strain>
    </source>
</reference>
<name>A0A6A4GJP6_9AGAR</name>
<dbReference type="AlphaFoldDB" id="A0A6A4GJP6"/>
<feature type="region of interest" description="Disordered" evidence="1">
    <location>
        <begin position="137"/>
        <end position="188"/>
    </location>
</feature>
<evidence type="ECO:0000256" key="1">
    <source>
        <dbReference type="SAM" id="MobiDB-lite"/>
    </source>
</evidence>
<protein>
    <submittedName>
        <fullName evidence="2">Uncharacterized protein</fullName>
    </submittedName>
</protein>
<keyword evidence="3" id="KW-1185">Reference proteome</keyword>
<dbReference type="Proteomes" id="UP000799118">
    <property type="component" value="Unassembled WGS sequence"/>
</dbReference>
<evidence type="ECO:0000313" key="2">
    <source>
        <dbReference type="EMBL" id="KAE9385553.1"/>
    </source>
</evidence>
<sequence>MAYTNYVIGANSLLCLRDRALNFWIHSDPYLLITVHALQDSFRSWFGWETRTRVARIGSGSGLSGIAMLAALRIRELRAENGHSQCCPCCLSLFFIMATTAFPDTNPSVEILLEQDVEEEVEGPGIVITQEISVAANTESGKNELDGDNVKPEGECEGGLDQQQQSPNIGSPSSAADAADEELQEQLQQLKARSKALDVMFADKLLQGKVAQHAQVKEKRAKD</sequence>
<feature type="compositionally biased region" description="Polar residues" evidence="1">
    <location>
        <begin position="161"/>
        <end position="174"/>
    </location>
</feature>
<dbReference type="EMBL" id="ML769970">
    <property type="protein sequence ID" value="KAE9385553.1"/>
    <property type="molecule type" value="Genomic_DNA"/>
</dbReference>
<gene>
    <name evidence="2" type="ORF">BT96DRAFT_949755</name>
</gene>
<organism evidence="2 3">
    <name type="scientific">Gymnopus androsaceus JB14</name>
    <dbReference type="NCBI Taxonomy" id="1447944"/>
    <lineage>
        <taxon>Eukaryota</taxon>
        <taxon>Fungi</taxon>
        <taxon>Dikarya</taxon>
        <taxon>Basidiomycota</taxon>
        <taxon>Agaricomycotina</taxon>
        <taxon>Agaricomycetes</taxon>
        <taxon>Agaricomycetidae</taxon>
        <taxon>Agaricales</taxon>
        <taxon>Marasmiineae</taxon>
        <taxon>Omphalotaceae</taxon>
        <taxon>Gymnopus</taxon>
    </lineage>
</organism>
<proteinExistence type="predicted"/>